<accession>A0A165K3G6</accession>
<feature type="region of interest" description="Disordered" evidence="4">
    <location>
        <begin position="468"/>
        <end position="497"/>
    </location>
</feature>
<dbReference type="GO" id="GO:0010265">
    <property type="term" value="P:SCF complex assembly"/>
    <property type="evidence" value="ECO:0007669"/>
    <property type="project" value="InterPro"/>
</dbReference>
<dbReference type="InterPro" id="IPR016024">
    <property type="entry name" value="ARM-type_fold"/>
</dbReference>
<dbReference type="STRING" id="1328760.A0A165K3G6"/>
<keyword evidence="3" id="KW-0833">Ubl conjugation pathway</keyword>
<evidence type="ECO:0000256" key="4">
    <source>
        <dbReference type="SAM" id="MobiDB-lite"/>
    </source>
</evidence>
<protein>
    <submittedName>
        <fullName evidence="6">Cullin-associated NEDD8-dissociated protein-like protein</fullName>
    </submittedName>
</protein>
<gene>
    <name evidence="6" type="ORF">L228DRAFT_226762</name>
</gene>
<feature type="region of interest" description="Disordered" evidence="4">
    <location>
        <begin position="365"/>
        <end position="395"/>
    </location>
</feature>
<sequence>MSGSVPQNPTAQHVAALLPKLSDADSDFRYMSLNDLYNILNNGHPGFLLNDQSVCIRTADGLLKTLDDQNGEVQNLAIKCLGPLVHKVPSGILAPLIEKLSNLTTTNAVDNSIAATALRTVVETLPRPVYGLPPSRPAQDAYSAISRVLIPRLVGYNALGPKQVSKLSPGMLEVTPEKGVDSDALDVLTEIARCFGPVLQDAEIQALQEAAFNILKNASTSSVVKKKAVYATSILAVYFPDELLSSFISQVIENLRDPHLTYSKRRTLIGTVGSLARSIPQKFGPYLRTLAPFVLSALSEQELDEQMQDVEDEDGQDPEADEVREAALVALDAFLSSCSSEMRRFTEESIQAGLRFLRYDPNVANTDDDDIDEYEDSDGDIEEDEDFEEEGGFSDDDDMSWKVRRCAAKVLYTIISTRANGDLLEDGTLYEQIAPVLVSRFKEREDNVRLEILATMSSLVRKTGEGVPVLSSPAQEDGLASAMGPPMSRKRRRGSDTSMFDVQTSISLSTGVASPAVQSPPSSGPKANLADLVPSIITEISKLLKGHSIPTKQASISLLRDIVNVQRGGLSDFLGQIMAPLVDAVKVASSVGGSMSTATAATGSAASATGGTLRIEALALTSAIIETHPSAVLQPYLAKLVPAIVVAITDKSYKVSTEALGTTEQLIKALTPPRGTGNQHSEEYLLQLYDAAINRVAATEADLEVRQRAIHALGVLLARASGHPSLLSAEKRTRGLDVLLDRLRNETTRLAAVRAIDAVASMASDKKEFSAPWVQQVALELGAQLRKADRSLRGASLGALKNLVLNPNGLANLDDQTIAGLVDLLSPLLTVDDLHLLGPALIVLAKLAHGNAKLVAKDDINKALCSIVVAPLSGFVLDPLLSLVAAIGEQGAGGPLMQGLLKDVGVGGDPTVVGKALGTLLVHGQSTVGVELNDFVAELQSASDDQRKCLSLAVLGEAGLRLGSSYSLTPDLFISYFSSKSDQVSLAASIALGRASAGNVDKYLPVILSTLPEAGNSQYLFLHSIKEVLQHANEPKTNIAPFSRQIWDTLITSTQSEDNKAVGAECLGRLAVVDPRNYLPLLQSCLQDRIVAVRSMAIQAIRYTLTEADDAYEDALRPNLVGIFVTMLTDVDLENRRLALSSLNSAVHNKPELVMPNLGQLLPIVMKETNIRAELVREVQMGPFRHKVDDGLEVRKSAYETLYALLDTAFSRINVSDFYDRVIAGLDDEHDIRVLCNLMLTKLIALAPNETGMRLDAIADRFRAILSFKPKDNAVKQELEKVAEANKGVLRVSLQLSRAFPGAGSNPTSIPYSQSWPLFWDWVRRDFAGQLKTVEDESKGQAV</sequence>
<evidence type="ECO:0000313" key="6">
    <source>
        <dbReference type="EMBL" id="KZF26944.1"/>
    </source>
</evidence>
<dbReference type="Pfam" id="PF25782">
    <property type="entry name" value="TPR_CAND1"/>
    <property type="match status" value="1"/>
</dbReference>
<keyword evidence="2" id="KW-0677">Repeat</keyword>
<reference evidence="6 7" key="1">
    <citation type="journal article" date="2016" name="Fungal Biol.">
        <title>The genome of Xylona heveae provides a window into fungal endophytism.</title>
        <authorList>
            <person name="Gazis R."/>
            <person name="Kuo A."/>
            <person name="Riley R."/>
            <person name="LaButti K."/>
            <person name="Lipzen A."/>
            <person name="Lin J."/>
            <person name="Amirebrahimi M."/>
            <person name="Hesse C.N."/>
            <person name="Spatafora J.W."/>
            <person name="Henrissat B."/>
            <person name="Hainaut M."/>
            <person name="Grigoriev I.V."/>
            <person name="Hibbett D.S."/>
        </authorList>
    </citation>
    <scope>NUCLEOTIDE SEQUENCE [LARGE SCALE GENOMIC DNA]</scope>
    <source>
        <strain evidence="6 7">TC161</strain>
    </source>
</reference>
<dbReference type="PANTHER" id="PTHR12696">
    <property type="entry name" value="TIP120"/>
    <property type="match status" value="1"/>
</dbReference>
<dbReference type="Proteomes" id="UP000076632">
    <property type="component" value="Unassembled WGS sequence"/>
</dbReference>
<dbReference type="SUPFAM" id="SSF48371">
    <property type="entry name" value="ARM repeat"/>
    <property type="match status" value="1"/>
</dbReference>
<evidence type="ECO:0000256" key="2">
    <source>
        <dbReference type="ARBA" id="ARBA00022737"/>
    </source>
</evidence>
<evidence type="ECO:0000256" key="1">
    <source>
        <dbReference type="ARBA" id="ARBA00007657"/>
    </source>
</evidence>
<comment type="similarity">
    <text evidence="1">Belongs to the CAND family.</text>
</comment>
<feature type="compositionally biased region" description="Acidic residues" evidence="4">
    <location>
        <begin position="366"/>
        <end position="395"/>
    </location>
</feature>
<dbReference type="InterPro" id="IPR013932">
    <property type="entry name" value="TATA-bd_TIP120"/>
</dbReference>
<evidence type="ECO:0000313" key="7">
    <source>
        <dbReference type="Proteomes" id="UP000076632"/>
    </source>
</evidence>
<proteinExistence type="inferred from homology"/>
<dbReference type="OrthoDB" id="6260732at2759"/>
<evidence type="ECO:0000259" key="5">
    <source>
        <dbReference type="Pfam" id="PF08623"/>
    </source>
</evidence>
<feature type="domain" description="TATA-binding protein interacting (TIP20)" evidence="5">
    <location>
        <begin position="1153"/>
        <end position="1323"/>
    </location>
</feature>
<dbReference type="EMBL" id="KV407454">
    <property type="protein sequence ID" value="KZF26944.1"/>
    <property type="molecule type" value="Genomic_DNA"/>
</dbReference>
<dbReference type="InterPro" id="IPR039852">
    <property type="entry name" value="CAND1/CAND2"/>
</dbReference>
<dbReference type="InParanoid" id="A0A165K3G6"/>
<evidence type="ECO:0000256" key="3">
    <source>
        <dbReference type="ARBA" id="ARBA00022786"/>
    </source>
</evidence>
<dbReference type="RefSeq" id="XP_018192499.1">
    <property type="nucleotide sequence ID" value="XM_018330433.1"/>
</dbReference>
<dbReference type="OMA" id="AYIPHFQ"/>
<dbReference type="Gene3D" id="1.25.10.10">
    <property type="entry name" value="Leucine-rich Repeat Variant"/>
    <property type="match status" value="1"/>
</dbReference>
<name>A0A165K3G6_XYLHT</name>
<dbReference type="Pfam" id="PF08623">
    <property type="entry name" value="TIP120"/>
    <property type="match status" value="1"/>
</dbReference>
<dbReference type="GeneID" id="28895570"/>
<dbReference type="InterPro" id="IPR011989">
    <property type="entry name" value="ARM-like"/>
</dbReference>
<organism evidence="6 7">
    <name type="scientific">Xylona heveae (strain CBS 132557 / TC161)</name>
    <dbReference type="NCBI Taxonomy" id="1328760"/>
    <lineage>
        <taxon>Eukaryota</taxon>
        <taxon>Fungi</taxon>
        <taxon>Dikarya</taxon>
        <taxon>Ascomycota</taxon>
        <taxon>Pezizomycotina</taxon>
        <taxon>Xylonomycetes</taxon>
        <taxon>Xylonales</taxon>
        <taxon>Xylonaceae</taxon>
        <taxon>Xylona</taxon>
    </lineage>
</organism>
<keyword evidence="7" id="KW-1185">Reference proteome</keyword>